<keyword evidence="1" id="KW-0472">Membrane</keyword>
<dbReference type="RefSeq" id="WP_028372771.1">
    <property type="nucleotide sequence ID" value="NZ_CAAAJD010000018.1"/>
</dbReference>
<evidence type="ECO:0000313" key="3">
    <source>
        <dbReference type="Proteomes" id="UP000054869"/>
    </source>
</evidence>
<keyword evidence="1" id="KW-1133">Transmembrane helix</keyword>
<evidence type="ECO:0000256" key="1">
    <source>
        <dbReference type="SAM" id="Phobius"/>
    </source>
</evidence>
<feature type="transmembrane region" description="Helical" evidence="1">
    <location>
        <begin position="128"/>
        <end position="147"/>
    </location>
</feature>
<dbReference type="Proteomes" id="UP000054869">
    <property type="component" value="Unassembled WGS sequence"/>
</dbReference>
<protein>
    <recommendedName>
        <fullName evidence="4">DUF5638 domain-containing protein</fullName>
    </recommendedName>
</protein>
<proteinExistence type="predicted"/>
<dbReference type="AlphaFoldDB" id="A0A0W0V7B0"/>
<gene>
    <name evidence="2" type="ORF">Llan_2580</name>
</gene>
<name>A0A0W0V7B0_9GAMM</name>
<sequence>MALFFARDFAKEFDSLTPQLAALKERFNVAAQTQREQEHEQQAKAFSDAANDIDTIISNYRRYLINSGSSFRKESLLKEYEELIQCLQNVADNPREYNASDLIERITLDNQYLPCDEIATRIFNALTALFWLGVAVVGSIAGILSLSTVPADTIGGVVATGICVGLVTYASIEMIDNLCQVFEPHHTFTNTREINDNELTLLGHVHEAYGIAPTM</sequence>
<accession>A0A0W0V7B0</accession>
<dbReference type="OrthoDB" id="5640827at2"/>
<dbReference type="STRING" id="45067.Llan_2580"/>
<evidence type="ECO:0000313" key="2">
    <source>
        <dbReference type="EMBL" id="KTD15992.1"/>
    </source>
</evidence>
<feature type="transmembrane region" description="Helical" evidence="1">
    <location>
        <begin position="153"/>
        <end position="172"/>
    </location>
</feature>
<evidence type="ECO:0008006" key="4">
    <source>
        <dbReference type="Google" id="ProtNLM"/>
    </source>
</evidence>
<keyword evidence="3" id="KW-1185">Reference proteome</keyword>
<organism evidence="2 3">
    <name type="scientific">Legionella lansingensis</name>
    <dbReference type="NCBI Taxonomy" id="45067"/>
    <lineage>
        <taxon>Bacteria</taxon>
        <taxon>Pseudomonadati</taxon>
        <taxon>Pseudomonadota</taxon>
        <taxon>Gammaproteobacteria</taxon>
        <taxon>Legionellales</taxon>
        <taxon>Legionellaceae</taxon>
        <taxon>Legionella</taxon>
    </lineage>
</organism>
<dbReference type="PATRIC" id="fig|45067.4.peg.2712"/>
<dbReference type="EMBL" id="LNYI01000064">
    <property type="protein sequence ID" value="KTD15992.1"/>
    <property type="molecule type" value="Genomic_DNA"/>
</dbReference>
<reference evidence="2 3" key="1">
    <citation type="submission" date="2015-11" db="EMBL/GenBank/DDBJ databases">
        <title>Genomic analysis of 38 Legionella species identifies large and diverse effector repertoires.</title>
        <authorList>
            <person name="Burstein D."/>
            <person name="Amaro F."/>
            <person name="Zusman T."/>
            <person name="Lifshitz Z."/>
            <person name="Cohen O."/>
            <person name="Gilbert J.A."/>
            <person name="Pupko T."/>
            <person name="Shuman H.A."/>
            <person name="Segal G."/>
        </authorList>
    </citation>
    <scope>NUCLEOTIDE SEQUENCE [LARGE SCALE GENOMIC DNA]</scope>
    <source>
        <strain evidence="2 3">ATCC 49751</strain>
    </source>
</reference>
<comment type="caution">
    <text evidence="2">The sequence shown here is derived from an EMBL/GenBank/DDBJ whole genome shotgun (WGS) entry which is preliminary data.</text>
</comment>
<keyword evidence="1" id="KW-0812">Transmembrane</keyword>